<gene>
    <name evidence="2" type="primary">LOC112281201</name>
    <name evidence="1" type="ORF">PHYPA_005773</name>
</gene>
<evidence type="ECO:0000313" key="2">
    <source>
        <dbReference type="EnsemblPlants" id="Pp3c4_4720V3.1"/>
    </source>
</evidence>
<dbReference type="PANTHER" id="PTHR31591">
    <property type="entry name" value="UPF0613 PROTEIN PB24D3.06C"/>
    <property type="match status" value="1"/>
</dbReference>
<reference evidence="1 3" key="1">
    <citation type="journal article" date="2008" name="Science">
        <title>The Physcomitrella genome reveals evolutionary insights into the conquest of land by plants.</title>
        <authorList>
            <person name="Rensing S."/>
            <person name="Lang D."/>
            <person name="Zimmer A."/>
            <person name="Terry A."/>
            <person name="Salamov A."/>
            <person name="Shapiro H."/>
            <person name="Nishiyama T."/>
            <person name="Perroud P.-F."/>
            <person name="Lindquist E."/>
            <person name="Kamisugi Y."/>
            <person name="Tanahashi T."/>
            <person name="Sakakibara K."/>
            <person name="Fujita T."/>
            <person name="Oishi K."/>
            <person name="Shin-I T."/>
            <person name="Kuroki Y."/>
            <person name="Toyoda A."/>
            <person name="Suzuki Y."/>
            <person name="Hashimoto A."/>
            <person name="Yamaguchi K."/>
            <person name="Sugano A."/>
            <person name="Kohara Y."/>
            <person name="Fujiyama A."/>
            <person name="Anterola A."/>
            <person name="Aoki S."/>
            <person name="Ashton N."/>
            <person name="Barbazuk W.B."/>
            <person name="Barker E."/>
            <person name="Bennetzen J."/>
            <person name="Bezanilla M."/>
            <person name="Blankenship R."/>
            <person name="Cho S.H."/>
            <person name="Dutcher S."/>
            <person name="Estelle M."/>
            <person name="Fawcett J.A."/>
            <person name="Gundlach H."/>
            <person name="Hanada K."/>
            <person name="Heyl A."/>
            <person name="Hicks K.A."/>
            <person name="Hugh J."/>
            <person name="Lohr M."/>
            <person name="Mayer K."/>
            <person name="Melkozernov A."/>
            <person name="Murata T."/>
            <person name="Nelson D."/>
            <person name="Pils B."/>
            <person name="Prigge M."/>
            <person name="Reiss B."/>
            <person name="Renner T."/>
            <person name="Rombauts S."/>
            <person name="Rushton P."/>
            <person name="Sanderfoot A."/>
            <person name="Schween G."/>
            <person name="Shiu S.-H."/>
            <person name="Stueber K."/>
            <person name="Theodoulou F.L."/>
            <person name="Tu H."/>
            <person name="Van de Peer Y."/>
            <person name="Verrier P.J."/>
            <person name="Waters E."/>
            <person name="Wood A."/>
            <person name="Yang L."/>
            <person name="Cove D."/>
            <person name="Cuming A."/>
            <person name="Hasebe M."/>
            <person name="Lucas S."/>
            <person name="Mishler D.B."/>
            <person name="Reski R."/>
            <person name="Grigoriev I."/>
            <person name="Quatrano R.S."/>
            <person name="Boore J.L."/>
        </authorList>
    </citation>
    <scope>NUCLEOTIDE SEQUENCE [LARGE SCALE GENOMIC DNA]</scope>
    <source>
        <strain evidence="2 3">cv. Gransden 2004</strain>
    </source>
</reference>
<protein>
    <submittedName>
        <fullName evidence="1 2">Uncharacterized protein</fullName>
    </submittedName>
</protein>
<proteinExistence type="predicted"/>
<organism evidence="1">
    <name type="scientific">Physcomitrium patens</name>
    <name type="common">Spreading-leaved earth moss</name>
    <name type="synonym">Physcomitrella patens</name>
    <dbReference type="NCBI Taxonomy" id="3218"/>
    <lineage>
        <taxon>Eukaryota</taxon>
        <taxon>Viridiplantae</taxon>
        <taxon>Streptophyta</taxon>
        <taxon>Embryophyta</taxon>
        <taxon>Bryophyta</taxon>
        <taxon>Bryophytina</taxon>
        <taxon>Bryopsida</taxon>
        <taxon>Funariidae</taxon>
        <taxon>Funariales</taxon>
        <taxon>Funariaceae</taxon>
        <taxon>Physcomitrium</taxon>
    </lineage>
</organism>
<dbReference type="SUPFAM" id="SSF53474">
    <property type="entry name" value="alpha/beta-Hydrolases"/>
    <property type="match status" value="1"/>
</dbReference>
<dbReference type="InterPro" id="IPR029058">
    <property type="entry name" value="AB_hydrolase_fold"/>
</dbReference>
<dbReference type="OrthoDB" id="10034502at2759"/>
<dbReference type="OMA" id="PPWVNKE"/>
<dbReference type="PaxDb" id="3218-PP1S188_30V6.1"/>
<dbReference type="Proteomes" id="UP000006727">
    <property type="component" value="Chromosome 4"/>
</dbReference>
<dbReference type="EnsemblPlants" id="Pp3c4_4720V3.4">
    <property type="protein sequence ID" value="Pp3c4_4720V3.4"/>
    <property type="gene ID" value="Pp3c4_4720"/>
</dbReference>
<dbReference type="Pfam" id="PF08538">
    <property type="entry name" value="DUF1749"/>
    <property type="match status" value="1"/>
</dbReference>
<name>A0A2K1KM68_PHYPA</name>
<dbReference type="FunCoup" id="A0A2K1KM68">
    <property type="interactions" value="1175"/>
</dbReference>
<accession>A0A2K1KM68</accession>
<reference evidence="1 3" key="2">
    <citation type="journal article" date="2018" name="Plant J.">
        <title>The Physcomitrella patens chromosome-scale assembly reveals moss genome structure and evolution.</title>
        <authorList>
            <person name="Lang D."/>
            <person name="Ullrich K.K."/>
            <person name="Murat F."/>
            <person name="Fuchs J."/>
            <person name="Jenkins J."/>
            <person name="Haas F.B."/>
            <person name="Piednoel M."/>
            <person name="Gundlach H."/>
            <person name="Van Bel M."/>
            <person name="Meyberg R."/>
            <person name="Vives C."/>
            <person name="Morata J."/>
            <person name="Symeonidi A."/>
            <person name="Hiss M."/>
            <person name="Muchero W."/>
            <person name="Kamisugi Y."/>
            <person name="Saleh O."/>
            <person name="Blanc G."/>
            <person name="Decker E.L."/>
            <person name="van Gessel N."/>
            <person name="Grimwood J."/>
            <person name="Hayes R.D."/>
            <person name="Graham S.W."/>
            <person name="Gunter L.E."/>
            <person name="McDaniel S.F."/>
            <person name="Hoernstein S.N.W."/>
            <person name="Larsson A."/>
            <person name="Li F.W."/>
            <person name="Perroud P.F."/>
            <person name="Phillips J."/>
            <person name="Ranjan P."/>
            <person name="Rokshar D.S."/>
            <person name="Rothfels C.J."/>
            <person name="Schneider L."/>
            <person name="Shu S."/>
            <person name="Stevenson D.W."/>
            <person name="Thummler F."/>
            <person name="Tillich M."/>
            <person name="Villarreal Aguilar J.C."/>
            <person name="Widiez T."/>
            <person name="Wong G.K."/>
            <person name="Wymore A."/>
            <person name="Zhang Y."/>
            <person name="Zimmer A.D."/>
            <person name="Quatrano R.S."/>
            <person name="Mayer K.F.X."/>
            <person name="Goodstein D."/>
            <person name="Casacuberta J.M."/>
            <person name="Vandepoele K."/>
            <person name="Reski R."/>
            <person name="Cuming A.C."/>
            <person name="Tuskan G.A."/>
            <person name="Maumus F."/>
            <person name="Salse J."/>
            <person name="Schmutz J."/>
            <person name="Rensing S.A."/>
        </authorList>
    </citation>
    <scope>NUCLEOTIDE SEQUENCE [LARGE SCALE GENOMIC DNA]</scope>
    <source>
        <strain evidence="2 3">cv. Gransden 2004</strain>
    </source>
</reference>
<dbReference type="Gene3D" id="3.40.50.1820">
    <property type="entry name" value="alpha/beta hydrolase"/>
    <property type="match status" value="1"/>
</dbReference>
<evidence type="ECO:0000313" key="3">
    <source>
        <dbReference type="Proteomes" id="UP000006727"/>
    </source>
</evidence>
<evidence type="ECO:0000313" key="1">
    <source>
        <dbReference type="EMBL" id="PNR54880.1"/>
    </source>
</evidence>
<dbReference type="EMBL" id="ABEU02000004">
    <property type="protein sequence ID" value="PNR54880.1"/>
    <property type="molecule type" value="Genomic_DNA"/>
</dbReference>
<dbReference type="EnsemblPlants" id="Pp3c4_4720V3.1">
    <property type="protein sequence ID" value="Pp3c4_4720V3.1"/>
    <property type="gene ID" value="Pp3c4_4720"/>
</dbReference>
<dbReference type="Gramene" id="Pp3c4_4720V3.4">
    <property type="protein sequence ID" value="Pp3c4_4720V3.4"/>
    <property type="gene ID" value="Pp3c4_4720"/>
</dbReference>
<dbReference type="EnsemblPlants" id="Pp3c4_4720V3.2">
    <property type="protein sequence ID" value="Pp3c4_4720V3.2"/>
    <property type="gene ID" value="Pp3c4_4720"/>
</dbReference>
<dbReference type="Gramene" id="Pp3c4_4720V3.2">
    <property type="protein sequence ID" value="Pp3c4_4720V3.2"/>
    <property type="gene ID" value="Pp3c4_4720"/>
</dbReference>
<reference evidence="2" key="3">
    <citation type="submission" date="2020-12" db="UniProtKB">
        <authorList>
            <consortium name="EnsemblPlants"/>
        </authorList>
    </citation>
    <scope>IDENTIFICATION</scope>
</reference>
<keyword evidence="3" id="KW-1185">Reference proteome</keyword>
<dbReference type="Gramene" id="Pp3c4_4720V3.1">
    <property type="protein sequence ID" value="Pp3c4_4720V3.1"/>
    <property type="gene ID" value="Pp3c4_4720"/>
</dbReference>
<dbReference type="InterPro" id="IPR013744">
    <property type="entry name" value="SidJ"/>
</dbReference>
<dbReference type="PANTHER" id="PTHR31591:SF1">
    <property type="entry name" value="UPF0613 PROTEIN PB24D3.06C"/>
    <property type="match status" value="1"/>
</dbReference>
<sequence>MCLSMASCCSPVCNGRSLPADCARRPIPGIGGALATQTRRQAVGVSSFSSILSASRVVEGDGKFRRFSCQPSFSSNQGDYCLQRRALRGVWRRDFTRGCDVRGGGIQVVSLERERAIRCCSENKDAMASSRKLPHLQGILFKYGSKSNQVAFKTGNYKQQVVFIGGLTDGFLATDYVEPLAKALEAEKWSLVQPLLTSSYTGFGTSSLKEDAVEIELLLNYLIDQEDSEGFILVGHSTGCQDIVHYLRTGGHCTRAVRGAILQAPVSDREFRATLPETQPMLELAERMIKEGKGEELMPRDASPEAPITANRFRSLCAYMGDDDLFSSDFTDAQLKALLGHMSRVPCQVIFSMSDEYVPDYVDKAKLLKRLCDAMGGAERAAIPWGNHSLSNRVEETVRTMISFIKKGGPKGWDDPWG</sequence>
<dbReference type="AlphaFoldDB" id="A0A2K1KM68"/>